<dbReference type="EMBL" id="AP028912">
    <property type="protein sequence ID" value="BES93185.1"/>
    <property type="molecule type" value="Genomic_DNA"/>
</dbReference>
<organism evidence="2 3">
    <name type="scientific">Nesidiocoris tenuis</name>
    <dbReference type="NCBI Taxonomy" id="355587"/>
    <lineage>
        <taxon>Eukaryota</taxon>
        <taxon>Metazoa</taxon>
        <taxon>Ecdysozoa</taxon>
        <taxon>Arthropoda</taxon>
        <taxon>Hexapoda</taxon>
        <taxon>Insecta</taxon>
        <taxon>Pterygota</taxon>
        <taxon>Neoptera</taxon>
        <taxon>Paraneoptera</taxon>
        <taxon>Hemiptera</taxon>
        <taxon>Heteroptera</taxon>
        <taxon>Panheteroptera</taxon>
        <taxon>Cimicomorpha</taxon>
        <taxon>Miridae</taxon>
        <taxon>Dicyphina</taxon>
        <taxon>Nesidiocoris</taxon>
    </lineage>
</organism>
<dbReference type="Proteomes" id="UP001307889">
    <property type="component" value="Chromosome 4"/>
</dbReference>
<accession>A0ABN7ALS7</accession>
<evidence type="ECO:0000256" key="1">
    <source>
        <dbReference type="SAM" id="MobiDB-lite"/>
    </source>
</evidence>
<sequence length="108" mass="11879">MLFRASGLGYGDSSVPPPPAPPSPLPPSPLPPAPLLPPQVTRPSPVMRHRLFLPPLGSTIAYTSVRSPTARPQSLKRFRGVAVDRAHPYQLLSNRDWFFRSSRNAVLF</sequence>
<name>A0ABN7ALS7_9HEMI</name>
<feature type="region of interest" description="Disordered" evidence="1">
    <location>
        <begin position="1"/>
        <end position="42"/>
    </location>
</feature>
<evidence type="ECO:0000313" key="2">
    <source>
        <dbReference type="EMBL" id="BES93185.1"/>
    </source>
</evidence>
<protein>
    <submittedName>
        <fullName evidence="2">Uncharacterized protein</fullName>
    </submittedName>
</protein>
<feature type="compositionally biased region" description="Pro residues" evidence="1">
    <location>
        <begin position="15"/>
        <end position="37"/>
    </location>
</feature>
<reference evidence="2 3" key="1">
    <citation type="submission" date="2023-09" db="EMBL/GenBank/DDBJ databases">
        <title>Nesidiocoris tenuis whole genome shotgun sequence.</title>
        <authorList>
            <person name="Shibata T."/>
            <person name="Shimoda M."/>
            <person name="Kobayashi T."/>
            <person name="Uehara T."/>
        </authorList>
    </citation>
    <scope>NUCLEOTIDE SEQUENCE [LARGE SCALE GENOMIC DNA]</scope>
    <source>
        <strain evidence="2 3">Japan</strain>
    </source>
</reference>
<keyword evidence="3" id="KW-1185">Reference proteome</keyword>
<proteinExistence type="predicted"/>
<gene>
    <name evidence="2" type="ORF">NTJ_05995</name>
</gene>
<evidence type="ECO:0000313" key="3">
    <source>
        <dbReference type="Proteomes" id="UP001307889"/>
    </source>
</evidence>